<dbReference type="PANTHER" id="PTHR24251:SF37">
    <property type="entry name" value="CUB DOMAIN-CONTAINING PROTEIN"/>
    <property type="match status" value="1"/>
</dbReference>
<sequence>MAIFKALTLFILFISIIIFEAKSANKDFALESSLYCPDSIFENATSGFIFSPGFPDDYPDNRDCIYKIKVPEGNLVNLVFYTFNLLSECCDNVKIFNGDSTDETDRIKKVTGNMVSSVPAVRTKTSNVMTVNFISDMQNHDKGFYARFDAIPLSNTSPSNISPKWPNLYQNQASCEYHIRVPEGQQIELYFNFFDTENRWDHLSVYEGDNISDTKLMTYSGYQQKGITLKSTGSNMLLYFLSNTSVQRKGFSITYHAV</sequence>
<evidence type="ECO:0000256" key="2">
    <source>
        <dbReference type="ARBA" id="ARBA00023157"/>
    </source>
</evidence>
<feature type="chain" id="PRO_5037824644" evidence="4">
    <location>
        <begin position="24"/>
        <end position="258"/>
    </location>
</feature>
<keyword evidence="2" id="KW-1015">Disulfide bond</keyword>
<dbReference type="CDD" id="cd00041">
    <property type="entry name" value="CUB"/>
    <property type="match status" value="2"/>
</dbReference>
<dbReference type="SMART" id="SM00042">
    <property type="entry name" value="CUB"/>
    <property type="match status" value="2"/>
</dbReference>
<evidence type="ECO:0000256" key="4">
    <source>
        <dbReference type="SAM" id="SignalP"/>
    </source>
</evidence>
<evidence type="ECO:0000256" key="3">
    <source>
        <dbReference type="PROSITE-ProRule" id="PRU00059"/>
    </source>
</evidence>
<feature type="domain" description="CUB" evidence="5">
    <location>
        <begin position="149"/>
        <end position="258"/>
    </location>
</feature>
<protein>
    <submittedName>
        <fullName evidence="7">CUB domain-containing protein</fullName>
    </submittedName>
</protein>
<evidence type="ECO:0000256" key="1">
    <source>
        <dbReference type="ARBA" id="ARBA00022737"/>
    </source>
</evidence>
<dbReference type="PANTHER" id="PTHR24251">
    <property type="entry name" value="OVOCHYMASE-RELATED"/>
    <property type="match status" value="1"/>
</dbReference>
<accession>A0A915CMW5</accession>
<dbReference type="WBParaSite" id="jg10326">
    <property type="protein sequence ID" value="jg10326"/>
    <property type="gene ID" value="jg10326"/>
</dbReference>
<keyword evidence="1" id="KW-0677">Repeat</keyword>
<dbReference type="PROSITE" id="PS01180">
    <property type="entry name" value="CUB"/>
    <property type="match status" value="2"/>
</dbReference>
<comment type="caution">
    <text evidence="3">Lacks conserved residue(s) required for the propagation of feature annotation.</text>
</comment>
<name>A0A915CMW5_9BILA</name>
<keyword evidence="6" id="KW-1185">Reference proteome</keyword>
<keyword evidence="4" id="KW-0732">Signal</keyword>
<dbReference type="Gene3D" id="2.60.120.290">
    <property type="entry name" value="Spermadhesin, CUB domain"/>
    <property type="match status" value="2"/>
</dbReference>
<dbReference type="AlphaFoldDB" id="A0A915CMW5"/>
<dbReference type="Proteomes" id="UP000887574">
    <property type="component" value="Unplaced"/>
</dbReference>
<feature type="signal peptide" evidence="4">
    <location>
        <begin position="1"/>
        <end position="23"/>
    </location>
</feature>
<evidence type="ECO:0000259" key="5">
    <source>
        <dbReference type="PROSITE" id="PS01180"/>
    </source>
</evidence>
<evidence type="ECO:0000313" key="6">
    <source>
        <dbReference type="Proteomes" id="UP000887574"/>
    </source>
</evidence>
<reference evidence="7" key="1">
    <citation type="submission" date="2022-11" db="UniProtKB">
        <authorList>
            <consortium name="WormBaseParasite"/>
        </authorList>
    </citation>
    <scope>IDENTIFICATION</scope>
</reference>
<dbReference type="InterPro" id="IPR000859">
    <property type="entry name" value="CUB_dom"/>
</dbReference>
<proteinExistence type="predicted"/>
<dbReference type="Pfam" id="PF00431">
    <property type="entry name" value="CUB"/>
    <property type="match status" value="2"/>
</dbReference>
<organism evidence="6 7">
    <name type="scientific">Ditylenchus dipsaci</name>
    <dbReference type="NCBI Taxonomy" id="166011"/>
    <lineage>
        <taxon>Eukaryota</taxon>
        <taxon>Metazoa</taxon>
        <taxon>Ecdysozoa</taxon>
        <taxon>Nematoda</taxon>
        <taxon>Chromadorea</taxon>
        <taxon>Rhabditida</taxon>
        <taxon>Tylenchina</taxon>
        <taxon>Tylenchomorpha</taxon>
        <taxon>Sphaerularioidea</taxon>
        <taxon>Anguinidae</taxon>
        <taxon>Anguininae</taxon>
        <taxon>Ditylenchus</taxon>
    </lineage>
</organism>
<dbReference type="InterPro" id="IPR035914">
    <property type="entry name" value="Sperma_CUB_dom_sf"/>
</dbReference>
<dbReference type="SUPFAM" id="SSF49854">
    <property type="entry name" value="Spermadhesin, CUB domain"/>
    <property type="match status" value="2"/>
</dbReference>
<feature type="domain" description="CUB" evidence="5">
    <location>
        <begin position="36"/>
        <end position="151"/>
    </location>
</feature>
<evidence type="ECO:0000313" key="7">
    <source>
        <dbReference type="WBParaSite" id="jg10326"/>
    </source>
</evidence>